<accession>A0AAD9UPB7</accession>
<organism evidence="6 7">
    <name type="scientific">Babesia duncani</name>
    <dbReference type="NCBI Taxonomy" id="323732"/>
    <lineage>
        <taxon>Eukaryota</taxon>
        <taxon>Sar</taxon>
        <taxon>Alveolata</taxon>
        <taxon>Apicomplexa</taxon>
        <taxon>Aconoidasida</taxon>
        <taxon>Piroplasmida</taxon>
        <taxon>Babesiidae</taxon>
        <taxon>Babesia</taxon>
    </lineage>
</organism>
<reference evidence="6" key="1">
    <citation type="journal article" date="2023" name="Nat. Microbiol.">
        <title>Babesia duncani multi-omics identifies virulence factors and drug targets.</title>
        <authorList>
            <person name="Singh P."/>
            <person name="Lonardi S."/>
            <person name="Liang Q."/>
            <person name="Vydyam P."/>
            <person name="Khabirova E."/>
            <person name="Fang T."/>
            <person name="Gihaz S."/>
            <person name="Thekkiniath J."/>
            <person name="Munshi M."/>
            <person name="Abel S."/>
            <person name="Ciampossin L."/>
            <person name="Batugedara G."/>
            <person name="Gupta M."/>
            <person name="Lu X.M."/>
            <person name="Lenz T."/>
            <person name="Chakravarty S."/>
            <person name="Cornillot E."/>
            <person name="Hu Y."/>
            <person name="Ma W."/>
            <person name="Gonzalez L.M."/>
            <person name="Sanchez S."/>
            <person name="Estrada K."/>
            <person name="Sanchez-Flores A."/>
            <person name="Montero E."/>
            <person name="Harb O.S."/>
            <person name="Le Roch K.G."/>
            <person name="Mamoun C.B."/>
        </authorList>
    </citation>
    <scope>NUCLEOTIDE SEQUENCE</scope>
    <source>
        <strain evidence="6">WA1</strain>
    </source>
</reference>
<dbReference type="InterPro" id="IPR055212">
    <property type="entry name" value="KH-I_PNO1_first"/>
</dbReference>
<dbReference type="RefSeq" id="XP_067803653.1">
    <property type="nucleotide sequence ID" value="XM_067947089.1"/>
</dbReference>
<dbReference type="InterPro" id="IPR004087">
    <property type="entry name" value="KH_dom"/>
</dbReference>
<dbReference type="PANTHER" id="PTHR12826">
    <property type="entry name" value="RIBONUCLEASE Y"/>
    <property type="match status" value="1"/>
</dbReference>
<evidence type="ECO:0000256" key="3">
    <source>
        <dbReference type="ARBA" id="ARBA00022884"/>
    </source>
</evidence>
<proteinExistence type="inferred from homology"/>
<keyword evidence="4" id="KW-0539">Nucleus</keyword>
<name>A0AAD9UPB7_9APIC</name>
<dbReference type="SMART" id="SM00322">
    <property type="entry name" value="KH"/>
    <property type="match status" value="1"/>
</dbReference>
<evidence type="ECO:0000313" key="6">
    <source>
        <dbReference type="EMBL" id="KAK2196811.1"/>
    </source>
</evidence>
<dbReference type="GeneID" id="94336358"/>
<dbReference type="CDD" id="cd22391">
    <property type="entry name" value="KH-I_PNO1_rpt1"/>
    <property type="match status" value="1"/>
</dbReference>
<dbReference type="Pfam" id="PF22891">
    <property type="entry name" value="KH_PNO1_2nd"/>
    <property type="match status" value="1"/>
</dbReference>
<dbReference type="KEGG" id="bdw:94336358"/>
<dbReference type="InterPro" id="IPR055211">
    <property type="entry name" value="KH_PNO1_2nd"/>
</dbReference>
<protein>
    <submittedName>
        <fullName evidence="6">Bifunctional K Homology domain</fullName>
    </submittedName>
</protein>
<dbReference type="PANTHER" id="PTHR12826:SF13">
    <property type="entry name" value="RNA-BINDING PROTEIN PNO1"/>
    <property type="match status" value="1"/>
</dbReference>
<dbReference type="SUPFAM" id="SSF54791">
    <property type="entry name" value="Eukaryotic type KH-domain (KH-domain type I)"/>
    <property type="match status" value="1"/>
</dbReference>
<evidence type="ECO:0000256" key="1">
    <source>
        <dbReference type="ARBA" id="ARBA00004604"/>
    </source>
</evidence>
<comment type="caution">
    <text evidence="6">The sequence shown here is derived from an EMBL/GenBank/DDBJ whole genome shotgun (WGS) entry which is preliminary data.</text>
</comment>
<dbReference type="InterPro" id="IPR036612">
    <property type="entry name" value="KH_dom_type_1_sf"/>
</dbReference>
<dbReference type="EMBL" id="JALLKP010000002">
    <property type="protein sequence ID" value="KAK2196811.1"/>
    <property type="molecule type" value="Genomic_DNA"/>
</dbReference>
<evidence type="ECO:0000256" key="4">
    <source>
        <dbReference type="ARBA" id="ARBA00023242"/>
    </source>
</evidence>
<sequence length="219" mass="25161">MVAINSNKEKIKLKNKSNVKIVPLKSKAKKDEKPSTYSFVNTRRVPVPPNRMTPLQKNWEEIVRTVVEQLKLQIRMCTKRKCVEVRLANENSDPSFLQKAQDYIRAFMLGFELKDAEAVIRLEDIFVETFEIKDVKRLQGDHLSRCIARISGKDGKTKHAIENATCTRIILANDKIHIIGSFNSIKMARRAICDLILGQQPGKVYNNLCNLAKRLREKI</sequence>
<dbReference type="CDD" id="cd22392">
    <property type="entry name" value="KH-I_PNO1_rpt2"/>
    <property type="match status" value="1"/>
</dbReference>
<dbReference type="FunFam" id="3.30.1370.10:FF:000009">
    <property type="entry name" value="RNA-binding protein PNO1"/>
    <property type="match status" value="1"/>
</dbReference>
<keyword evidence="7" id="KW-1185">Reference proteome</keyword>
<dbReference type="GO" id="GO:0003723">
    <property type="term" value="F:RNA binding"/>
    <property type="evidence" value="ECO:0007669"/>
    <property type="project" value="UniProtKB-KW"/>
</dbReference>
<evidence type="ECO:0000259" key="5">
    <source>
        <dbReference type="SMART" id="SM00322"/>
    </source>
</evidence>
<dbReference type="AlphaFoldDB" id="A0AAD9UPB7"/>
<evidence type="ECO:0000313" key="7">
    <source>
        <dbReference type="Proteomes" id="UP001214638"/>
    </source>
</evidence>
<dbReference type="GO" id="GO:0005730">
    <property type="term" value="C:nucleolus"/>
    <property type="evidence" value="ECO:0007669"/>
    <property type="project" value="UniProtKB-SubCell"/>
</dbReference>
<dbReference type="Gene3D" id="3.30.1370.10">
    <property type="entry name" value="K Homology domain, type 1"/>
    <property type="match status" value="2"/>
</dbReference>
<comment type="similarity">
    <text evidence="2">Belongs to the PNO1 family.</text>
</comment>
<gene>
    <name evidence="6" type="ORF">BdWA1_002060</name>
</gene>
<feature type="domain" description="K Homology" evidence="5">
    <location>
        <begin position="124"/>
        <end position="197"/>
    </location>
</feature>
<dbReference type="Proteomes" id="UP001214638">
    <property type="component" value="Unassembled WGS sequence"/>
</dbReference>
<comment type="subcellular location">
    <subcellularLocation>
        <location evidence="1">Nucleus</location>
        <location evidence="1">Nucleolus</location>
    </subcellularLocation>
</comment>
<evidence type="ECO:0000256" key="2">
    <source>
        <dbReference type="ARBA" id="ARBA00007515"/>
    </source>
</evidence>
<keyword evidence="3" id="KW-0694">RNA-binding</keyword>